<reference evidence="2 3" key="1">
    <citation type="submission" date="2019-06" db="EMBL/GenBank/DDBJ databases">
        <title>Sulfurimonas gotlandica sp. nov., a chemoautotrophic and psychrotolerant epsilonproteobacterium isolated from a pelagic redoxcline, and an emended description of the genus Sulfurimonas.</title>
        <authorList>
            <person name="Wang S."/>
            <person name="Jiang L."/>
            <person name="Shao Z."/>
        </authorList>
    </citation>
    <scope>NUCLEOTIDE SEQUENCE [LARGE SCALE GENOMIC DNA]</scope>
    <source>
        <strain evidence="2 3">B2</strain>
    </source>
</reference>
<sequence>MMIREVGIFISLLIFLAVVIHPDLLSNLSERFSLMYERENYFHPFIYTFIVYLLLSLLRYMVIKAIQVIRKITNH</sequence>
<name>A0A7M1AX84_9BACT</name>
<dbReference type="Proteomes" id="UP000593910">
    <property type="component" value="Chromosome"/>
</dbReference>
<dbReference type="EMBL" id="CP041165">
    <property type="protein sequence ID" value="QOP40982.1"/>
    <property type="molecule type" value="Genomic_DNA"/>
</dbReference>
<feature type="transmembrane region" description="Helical" evidence="1">
    <location>
        <begin position="41"/>
        <end position="62"/>
    </location>
</feature>
<gene>
    <name evidence="2" type="ORF">FJR03_04175</name>
</gene>
<evidence type="ECO:0000313" key="2">
    <source>
        <dbReference type="EMBL" id="QOP40982.1"/>
    </source>
</evidence>
<evidence type="ECO:0000256" key="1">
    <source>
        <dbReference type="SAM" id="Phobius"/>
    </source>
</evidence>
<evidence type="ECO:0000313" key="3">
    <source>
        <dbReference type="Proteomes" id="UP000593910"/>
    </source>
</evidence>
<keyword evidence="3" id="KW-1185">Reference proteome</keyword>
<keyword evidence="1" id="KW-0472">Membrane</keyword>
<organism evidence="2 3">
    <name type="scientific">Sulfurimonas marina</name>
    <dbReference type="NCBI Taxonomy" id="2590551"/>
    <lineage>
        <taxon>Bacteria</taxon>
        <taxon>Pseudomonadati</taxon>
        <taxon>Campylobacterota</taxon>
        <taxon>Epsilonproteobacteria</taxon>
        <taxon>Campylobacterales</taxon>
        <taxon>Sulfurimonadaceae</taxon>
        <taxon>Sulfurimonas</taxon>
    </lineage>
</organism>
<dbReference type="KEGG" id="smax:FJR03_04175"/>
<protein>
    <submittedName>
        <fullName evidence="2">Uncharacterized protein</fullName>
    </submittedName>
</protein>
<proteinExistence type="predicted"/>
<accession>A0A7M1AX84</accession>
<keyword evidence="1" id="KW-1133">Transmembrane helix</keyword>
<keyword evidence="1" id="KW-0812">Transmembrane</keyword>
<dbReference type="AlphaFoldDB" id="A0A7M1AX84"/>